<dbReference type="PANTHER" id="PTHR43072">
    <property type="entry name" value="N-ACETYLTRANSFERASE"/>
    <property type="match status" value="1"/>
</dbReference>
<dbReference type="AlphaFoldDB" id="A0A139QP99"/>
<sequence length="190" mass="21985">MTVIIRLARLEDAKDLLAIYRYYVEKTAITFEYEVPSLEEFQERMRSIMAFYPYLVAEEAGQILGYAYASSFHPRAAYAWSAEATVYLDKAARGKGVGRQIYRALEEYLIKMGILNLNACIASTETEDAYLTNGSEKFHRALGYQLVGKFHQSGYKFNHWYDMIWMEKMLGEHDNHVKPVKSIHEVTQKA</sequence>
<dbReference type="Proteomes" id="UP000070198">
    <property type="component" value="Unassembled WGS sequence"/>
</dbReference>
<dbReference type="GO" id="GO:0102971">
    <property type="term" value="F:phosphinothricin N-acetyltransferase activity"/>
    <property type="evidence" value="ECO:0007669"/>
    <property type="project" value="UniProtKB-EC"/>
</dbReference>
<evidence type="ECO:0000313" key="4">
    <source>
        <dbReference type="EMBL" id="KXT63681.1"/>
    </source>
</evidence>
<evidence type="ECO:0000313" key="9">
    <source>
        <dbReference type="Proteomes" id="UP000071927"/>
    </source>
</evidence>
<dbReference type="EMBL" id="LQXV01000390">
    <property type="protein sequence ID" value="KXU04314.1"/>
    <property type="molecule type" value="Genomic_DNA"/>
</dbReference>
<dbReference type="PATRIC" id="fig|315405.11.peg.2528"/>
<feature type="domain" description="N-acetyltransferase" evidence="3">
    <location>
        <begin position="3"/>
        <end position="171"/>
    </location>
</feature>
<dbReference type="PROSITE" id="PS51186">
    <property type="entry name" value="GNAT"/>
    <property type="match status" value="1"/>
</dbReference>
<evidence type="ECO:0000259" key="3">
    <source>
        <dbReference type="PROSITE" id="PS51186"/>
    </source>
</evidence>
<dbReference type="Pfam" id="PF13420">
    <property type="entry name" value="Acetyltransf_4"/>
    <property type="match status" value="1"/>
</dbReference>
<evidence type="ECO:0000313" key="7">
    <source>
        <dbReference type="EMBL" id="SQG78853.1"/>
    </source>
</evidence>
<evidence type="ECO:0000313" key="11">
    <source>
        <dbReference type="Proteomes" id="UP000249013"/>
    </source>
</evidence>
<evidence type="ECO:0000313" key="8">
    <source>
        <dbReference type="Proteomes" id="UP000070198"/>
    </source>
</evidence>
<dbReference type="Proteomes" id="UP000183629">
    <property type="component" value="Unassembled WGS sequence"/>
</dbReference>
<protein>
    <submittedName>
        <fullName evidence="5">Phosphinothricin N-acetyltransferase</fullName>
    </submittedName>
    <submittedName>
        <fullName evidence="6">Phosphinothricin acetyltransferase</fullName>
        <ecNumber evidence="7">2.3.1.183</ecNumber>
    </submittedName>
</protein>
<name>A0A139QP99_9STRE</name>
<reference evidence="8 9" key="1">
    <citation type="submission" date="2016-01" db="EMBL/GenBank/DDBJ databases">
        <title>Highly variable Streptococcus oralis are common among viridans streptococci isolated from primates.</title>
        <authorList>
            <person name="Denapaite D."/>
            <person name="Rieger M."/>
            <person name="Koendgen S."/>
            <person name="Brueckner R."/>
            <person name="Ochigava I."/>
            <person name="Kappeler P."/>
            <person name="Maetz-Rensing K."/>
            <person name="Leendertz F."/>
            <person name="Hakenbeck R."/>
        </authorList>
    </citation>
    <scope>NUCLEOTIDE SEQUENCE [LARGE SCALE GENOMIC DNA]</scope>
    <source>
        <strain evidence="4 8">DD02</strain>
        <strain evidence="5 9">DD03</strain>
    </source>
</reference>
<keyword evidence="2 7" id="KW-0012">Acyltransferase</keyword>
<proteinExistence type="predicted"/>
<reference evidence="10" key="3">
    <citation type="submission" date="2016-10" db="EMBL/GenBank/DDBJ databases">
        <authorList>
            <person name="Varghese N."/>
            <person name="Submissions S."/>
        </authorList>
    </citation>
    <scope>NUCLEOTIDE SEQUENCE [LARGE SCALE GENOMIC DNA]</scope>
    <source>
        <strain evidence="10">LMG 15572</strain>
    </source>
</reference>
<accession>A0A139QP99</accession>
<dbReference type="Proteomes" id="UP000249013">
    <property type="component" value="Chromosome 1"/>
</dbReference>
<dbReference type="InterPro" id="IPR000182">
    <property type="entry name" value="GNAT_dom"/>
</dbReference>
<evidence type="ECO:0000256" key="1">
    <source>
        <dbReference type="ARBA" id="ARBA00022679"/>
    </source>
</evidence>
<dbReference type="GeneID" id="57921544"/>
<evidence type="ECO:0000256" key="2">
    <source>
        <dbReference type="ARBA" id="ARBA00023315"/>
    </source>
</evidence>
<evidence type="ECO:0000313" key="10">
    <source>
        <dbReference type="Proteomes" id="UP000183629"/>
    </source>
</evidence>
<reference evidence="7 11" key="4">
    <citation type="submission" date="2018-06" db="EMBL/GenBank/DDBJ databases">
        <authorList>
            <consortium name="Pathogen Informatics"/>
            <person name="Doyle S."/>
        </authorList>
    </citation>
    <scope>NUCLEOTIDE SEQUENCE [LARGE SCALE GENOMIC DNA]</scope>
    <source>
        <strain evidence="7 11">NCTC13773</strain>
    </source>
</reference>
<dbReference type="EMBL" id="LQOF01000450">
    <property type="protein sequence ID" value="KXT63681.1"/>
    <property type="molecule type" value="Genomic_DNA"/>
</dbReference>
<dbReference type="EMBL" id="LS483409">
    <property type="protein sequence ID" value="SQG78853.1"/>
    <property type="molecule type" value="Genomic_DNA"/>
</dbReference>
<gene>
    <name evidence="7" type="primary">pat</name>
    <name evidence="7" type="ORF">NCTC13773_00649</name>
    <name evidence="6" type="ORF">SAMN05660328_1019</name>
    <name evidence="4" type="ORF">SGADD02_02164</name>
    <name evidence="5" type="ORF">SGADD03_01896</name>
</gene>
<dbReference type="Gene3D" id="3.40.630.30">
    <property type="match status" value="1"/>
</dbReference>
<keyword evidence="1 5" id="KW-0808">Transferase</keyword>
<dbReference type="CDD" id="cd04301">
    <property type="entry name" value="NAT_SF"/>
    <property type="match status" value="1"/>
</dbReference>
<dbReference type="Proteomes" id="UP000071927">
    <property type="component" value="Unassembled WGS sequence"/>
</dbReference>
<dbReference type="SUPFAM" id="SSF55729">
    <property type="entry name" value="Acyl-CoA N-acyltransferases (Nat)"/>
    <property type="match status" value="1"/>
</dbReference>
<dbReference type="EC" id="2.3.1.183" evidence="7"/>
<reference evidence="6" key="2">
    <citation type="submission" date="2016-10" db="EMBL/GenBank/DDBJ databases">
        <authorList>
            <person name="de Groot N.N."/>
        </authorList>
    </citation>
    <scope>NUCLEOTIDE SEQUENCE [LARGE SCALE GENOMIC DNA]</scope>
    <source>
        <strain evidence="6">LMG 15572</strain>
    </source>
</reference>
<organism evidence="5 9">
    <name type="scientific">Streptococcus gallolyticus</name>
    <dbReference type="NCBI Taxonomy" id="315405"/>
    <lineage>
        <taxon>Bacteria</taxon>
        <taxon>Bacillati</taxon>
        <taxon>Bacillota</taxon>
        <taxon>Bacilli</taxon>
        <taxon>Lactobacillales</taxon>
        <taxon>Streptococcaceae</taxon>
        <taxon>Streptococcus</taxon>
    </lineage>
</organism>
<dbReference type="PANTHER" id="PTHR43072:SF23">
    <property type="entry name" value="UPF0039 PROTEIN C11D3.02C"/>
    <property type="match status" value="1"/>
</dbReference>
<keyword evidence="10" id="KW-1185">Reference proteome</keyword>
<dbReference type="EMBL" id="FPBN01000001">
    <property type="protein sequence ID" value="SFU27729.1"/>
    <property type="molecule type" value="Genomic_DNA"/>
</dbReference>
<dbReference type="InterPro" id="IPR016181">
    <property type="entry name" value="Acyl_CoA_acyltransferase"/>
</dbReference>
<dbReference type="RefSeq" id="WP_012961552.1">
    <property type="nucleotide sequence ID" value="NZ_CP054015.1"/>
</dbReference>
<evidence type="ECO:0000313" key="6">
    <source>
        <dbReference type="EMBL" id="SFU27729.1"/>
    </source>
</evidence>
<evidence type="ECO:0000313" key="5">
    <source>
        <dbReference type="EMBL" id="KXU04314.1"/>
    </source>
</evidence>